<proteinExistence type="predicted"/>
<organism evidence="2 3">
    <name type="scientific">Magallana gigas</name>
    <name type="common">Pacific oyster</name>
    <name type="synonym">Crassostrea gigas</name>
    <dbReference type="NCBI Taxonomy" id="29159"/>
    <lineage>
        <taxon>Eukaryota</taxon>
        <taxon>Metazoa</taxon>
        <taxon>Spiralia</taxon>
        <taxon>Lophotrochozoa</taxon>
        <taxon>Mollusca</taxon>
        <taxon>Bivalvia</taxon>
        <taxon>Autobranchia</taxon>
        <taxon>Pteriomorphia</taxon>
        <taxon>Ostreida</taxon>
        <taxon>Ostreoidea</taxon>
        <taxon>Ostreidae</taxon>
        <taxon>Magallana</taxon>
    </lineage>
</organism>
<dbReference type="EnsemblMetazoa" id="G22532.18">
    <property type="protein sequence ID" value="G22532.18:cds"/>
    <property type="gene ID" value="G22532"/>
</dbReference>
<accession>A0A8W8K9A6</accession>
<dbReference type="EnsemblMetazoa" id="G22532.9">
    <property type="protein sequence ID" value="G22532.9:cds"/>
    <property type="gene ID" value="G22532"/>
</dbReference>
<dbReference type="EnsemblMetazoa" id="G22532.4">
    <property type="protein sequence ID" value="G22532.4:cds"/>
    <property type="gene ID" value="G22532"/>
</dbReference>
<evidence type="ECO:0000313" key="2">
    <source>
        <dbReference type="EnsemblMetazoa" id="G22532.4:cds"/>
    </source>
</evidence>
<feature type="transmembrane region" description="Helical" evidence="1">
    <location>
        <begin position="52"/>
        <end position="72"/>
    </location>
</feature>
<sequence length="109" mass="12475">MNDAIHDEIVVLSSERVEISEFLFEETPSTQNSSYSKRVDASELRRRRIARIVGAVAIFFIVFSCVLLGISFNMSDDINDKVRNSNSVLRKHNLPVNPQEHVTNESYFN</sequence>
<reference evidence="2" key="1">
    <citation type="submission" date="2022-08" db="UniProtKB">
        <authorList>
            <consortium name="EnsemblMetazoa"/>
        </authorList>
    </citation>
    <scope>IDENTIFICATION</scope>
    <source>
        <strain evidence="2">05x7-T-G4-1.051#20</strain>
    </source>
</reference>
<keyword evidence="1" id="KW-1133">Transmembrane helix</keyword>
<dbReference type="Proteomes" id="UP000005408">
    <property type="component" value="Unassembled WGS sequence"/>
</dbReference>
<dbReference type="EnsemblMetazoa" id="G22532.5">
    <property type="protein sequence ID" value="G22532.5:cds"/>
    <property type="gene ID" value="G22532"/>
</dbReference>
<evidence type="ECO:0000256" key="1">
    <source>
        <dbReference type="SAM" id="Phobius"/>
    </source>
</evidence>
<protein>
    <submittedName>
        <fullName evidence="2">Uncharacterized protein</fullName>
    </submittedName>
</protein>
<dbReference type="EnsemblMetazoa" id="G22532.7">
    <property type="protein sequence ID" value="G22532.7:cds"/>
    <property type="gene ID" value="G22532"/>
</dbReference>
<dbReference type="EnsemblMetazoa" id="G22532.6">
    <property type="protein sequence ID" value="G22532.6:cds"/>
    <property type="gene ID" value="G22532"/>
</dbReference>
<keyword evidence="1" id="KW-0812">Transmembrane</keyword>
<name>A0A8W8K9A6_MAGGI</name>
<dbReference type="EnsemblMetazoa" id="G22532.17">
    <property type="protein sequence ID" value="G22532.17:cds"/>
    <property type="gene ID" value="G22532"/>
</dbReference>
<dbReference type="EnsemblMetazoa" id="G22532.2">
    <property type="protein sequence ID" value="G22532.2:cds"/>
    <property type="gene ID" value="G22532"/>
</dbReference>
<dbReference type="EnsemblMetazoa" id="G22532.19">
    <property type="protein sequence ID" value="G22532.19:cds"/>
    <property type="gene ID" value="G22532"/>
</dbReference>
<evidence type="ECO:0000313" key="3">
    <source>
        <dbReference type="Proteomes" id="UP000005408"/>
    </source>
</evidence>
<keyword evidence="3" id="KW-1185">Reference proteome</keyword>
<keyword evidence="1" id="KW-0472">Membrane</keyword>
<dbReference type="EnsemblMetazoa" id="G22532.15">
    <property type="protein sequence ID" value="G22532.15:cds"/>
    <property type="gene ID" value="G22532"/>
</dbReference>
<dbReference type="AlphaFoldDB" id="A0A8W8K9A6"/>
<dbReference type="EnsemblMetazoa" id="G22532.3">
    <property type="protein sequence ID" value="G22532.3:cds"/>
    <property type="gene ID" value="G22532"/>
</dbReference>